<feature type="DNA-binding region" description="H-T-H motif" evidence="2">
    <location>
        <begin position="42"/>
        <end position="61"/>
    </location>
</feature>
<dbReference type="GO" id="GO:0003700">
    <property type="term" value="F:DNA-binding transcription factor activity"/>
    <property type="evidence" value="ECO:0007669"/>
    <property type="project" value="TreeGrafter"/>
</dbReference>
<name>A0A7W6FR06_9SPHN</name>
<dbReference type="SUPFAM" id="SSF46689">
    <property type="entry name" value="Homeodomain-like"/>
    <property type="match status" value="1"/>
</dbReference>
<evidence type="ECO:0000313" key="5">
    <source>
        <dbReference type="EMBL" id="MBB3926549.1"/>
    </source>
</evidence>
<dbReference type="PANTHER" id="PTHR30055:SF235">
    <property type="entry name" value="TRANSCRIPTIONAL REGULATORY PROTEIN"/>
    <property type="match status" value="1"/>
</dbReference>
<evidence type="ECO:0000256" key="1">
    <source>
        <dbReference type="ARBA" id="ARBA00023125"/>
    </source>
</evidence>
<dbReference type="PROSITE" id="PS50977">
    <property type="entry name" value="HTH_TETR_2"/>
    <property type="match status" value="1"/>
</dbReference>
<dbReference type="PANTHER" id="PTHR30055">
    <property type="entry name" value="HTH-TYPE TRANSCRIPTIONAL REGULATOR RUTR"/>
    <property type="match status" value="1"/>
</dbReference>
<dbReference type="InterPro" id="IPR009057">
    <property type="entry name" value="Homeodomain-like_sf"/>
</dbReference>
<feature type="domain" description="HTH tetR-type" evidence="4">
    <location>
        <begin position="19"/>
        <end position="79"/>
    </location>
</feature>
<dbReference type="AlphaFoldDB" id="A0A7W6FR06"/>
<reference evidence="5 6" key="1">
    <citation type="submission" date="2020-08" db="EMBL/GenBank/DDBJ databases">
        <title>Genomic Encyclopedia of Type Strains, Phase IV (KMG-IV): sequencing the most valuable type-strain genomes for metagenomic binning, comparative biology and taxonomic classification.</title>
        <authorList>
            <person name="Goeker M."/>
        </authorList>
    </citation>
    <scope>NUCLEOTIDE SEQUENCE [LARGE SCALE GENOMIC DNA]</scope>
    <source>
        <strain evidence="5 6">DSM 26189</strain>
    </source>
</reference>
<dbReference type="InterPro" id="IPR001647">
    <property type="entry name" value="HTH_TetR"/>
</dbReference>
<organism evidence="5 6">
    <name type="scientific">Sphingobium jiangsuense</name>
    <dbReference type="NCBI Taxonomy" id="870476"/>
    <lineage>
        <taxon>Bacteria</taxon>
        <taxon>Pseudomonadati</taxon>
        <taxon>Pseudomonadota</taxon>
        <taxon>Alphaproteobacteria</taxon>
        <taxon>Sphingomonadales</taxon>
        <taxon>Sphingomonadaceae</taxon>
        <taxon>Sphingobium</taxon>
    </lineage>
</organism>
<proteinExistence type="predicted"/>
<keyword evidence="6" id="KW-1185">Reference proteome</keyword>
<evidence type="ECO:0000313" key="6">
    <source>
        <dbReference type="Proteomes" id="UP000571950"/>
    </source>
</evidence>
<dbReference type="Pfam" id="PF17939">
    <property type="entry name" value="TetR_C_30"/>
    <property type="match status" value="1"/>
</dbReference>
<dbReference type="RefSeq" id="WP_188072060.1">
    <property type="nucleotide sequence ID" value="NZ_BSPS01000054.1"/>
</dbReference>
<dbReference type="InterPro" id="IPR041586">
    <property type="entry name" value="PsrA_TetR_C"/>
</dbReference>
<keyword evidence="1 2" id="KW-0238">DNA-binding</keyword>
<evidence type="ECO:0000256" key="3">
    <source>
        <dbReference type="SAM" id="MobiDB-lite"/>
    </source>
</evidence>
<dbReference type="Pfam" id="PF00440">
    <property type="entry name" value="TetR_N"/>
    <property type="match status" value="1"/>
</dbReference>
<accession>A0A7W6FR06</accession>
<feature type="region of interest" description="Disordered" evidence="3">
    <location>
        <begin position="1"/>
        <end position="21"/>
    </location>
</feature>
<comment type="caution">
    <text evidence="5">The sequence shown here is derived from an EMBL/GenBank/DDBJ whole genome shotgun (WGS) entry which is preliminary data.</text>
</comment>
<evidence type="ECO:0000259" key="4">
    <source>
        <dbReference type="PROSITE" id="PS50977"/>
    </source>
</evidence>
<dbReference type="InterPro" id="IPR036271">
    <property type="entry name" value="Tet_transcr_reg_TetR-rel_C_sf"/>
</dbReference>
<sequence>MADAPAAAEKDKAARTGAGSSRDRFLQAADDQFIAHGYDRCTIRAVAAQAGTSLASLSRNWTSKRHLFEEVFRRHFDPVHRLQNDRFDELERTGDLSVRSIVRAFFSSAMGKSAGDGDTRKSHQIYCLALTDPSEEAKGIARSLVTPVRSRVTALLRRALPGMDEQRFFLAMNVVLGVYLYPQTQAGRLASAMNFDLDALDWNQAADILADFVSDGLTGR</sequence>
<dbReference type="InterPro" id="IPR050109">
    <property type="entry name" value="HTH-type_TetR-like_transc_reg"/>
</dbReference>
<dbReference type="EMBL" id="JACIDT010000007">
    <property type="protein sequence ID" value="MBB3926549.1"/>
    <property type="molecule type" value="Genomic_DNA"/>
</dbReference>
<dbReference type="Gene3D" id="1.10.357.10">
    <property type="entry name" value="Tetracycline Repressor, domain 2"/>
    <property type="match status" value="1"/>
</dbReference>
<dbReference type="SUPFAM" id="SSF48498">
    <property type="entry name" value="Tetracyclin repressor-like, C-terminal domain"/>
    <property type="match status" value="1"/>
</dbReference>
<dbReference type="GO" id="GO:0000976">
    <property type="term" value="F:transcription cis-regulatory region binding"/>
    <property type="evidence" value="ECO:0007669"/>
    <property type="project" value="TreeGrafter"/>
</dbReference>
<protein>
    <submittedName>
        <fullName evidence="5">AcrR family transcriptional regulator</fullName>
    </submittedName>
</protein>
<gene>
    <name evidence="5" type="ORF">GGR43_002269</name>
</gene>
<evidence type="ECO:0000256" key="2">
    <source>
        <dbReference type="PROSITE-ProRule" id="PRU00335"/>
    </source>
</evidence>
<dbReference type="Proteomes" id="UP000571950">
    <property type="component" value="Unassembled WGS sequence"/>
</dbReference>